<dbReference type="AlphaFoldDB" id="A0A5A8CM84"/>
<dbReference type="PANTHER" id="PTHR12919">
    <property type="entry name" value="30S RIBOSOMAL PROTEIN S16"/>
    <property type="match status" value="1"/>
</dbReference>
<evidence type="ECO:0000313" key="8">
    <source>
        <dbReference type="Proteomes" id="UP000322899"/>
    </source>
</evidence>
<evidence type="ECO:0000313" key="5">
    <source>
        <dbReference type="EMBL" id="KAA0163506.1"/>
    </source>
</evidence>
<dbReference type="Proteomes" id="UP000322899">
    <property type="component" value="Unassembled WGS sequence"/>
</dbReference>
<keyword evidence="9" id="KW-1185">Reference proteome</keyword>
<evidence type="ECO:0000313" key="9">
    <source>
        <dbReference type="Proteomes" id="UP000323011"/>
    </source>
</evidence>
<keyword evidence="3" id="KW-0687">Ribonucleoprotein</keyword>
<dbReference type="EMBL" id="VLTO01000064">
    <property type="protein sequence ID" value="KAA0170025.1"/>
    <property type="molecule type" value="Genomic_DNA"/>
</dbReference>
<dbReference type="EMBL" id="VLTM01000022">
    <property type="protein sequence ID" value="KAA0163506.1"/>
    <property type="molecule type" value="Genomic_DNA"/>
</dbReference>
<dbReference type="HAMAP" id="MF_00385">
    <property type="entry name" value="Ribosomal_bS16"/>
    <property type="match status" value="1"/>
</dbReference>
<dbReference type="PANTHER" id="PTHR12919:SF20">
    <property type="entry name" value="SMALL RIBOSOMAL SUBUNIT PROTEIN BS16M"/>
    <property type="match status" value="1"/>
</dbReference>
<sequence length="170" mass="18457">MPTRLRLARFGCKRRPFYRIVATDSRKWRDGKPTEYVGTYDPMPRKSDGFKEIRLKVDRVKYWLSTGAQPTETVAKLLWRAGLAPPPPIAFTTKRHIKRSEREFHTSTGAGAGERAPPTVLVAPAAGIALSSRAGVAGARTAGVVMRASLSVAPGRGLSTAAAWEAGERA</sequence>
<dbReference type="SUPFAM" id="SSF54565">
    <property type="entry name" value="Ribosomal protein S16"/>
    <property type="match status" value="1"/>
</dbReference>
<evidence type="ECO:0008006" key="12">
    <source>
        <dbReference type="Google" id="ProtNLM"/>
    </source>
</evidence>
<dbReference type="InterPro" id="IPR023803">
    <property type="entry name" value="Ribosomal_bS16_dom_sf"/>
</dbReference>
<dbReference type="NCBIfam" id="TIGR00002">
    <property type="entry name" value="S16"/>
    <property type="match status" value="1"/>
</dbReference>
<dbReference type="Gene3D" id="3.30.1320.10">
    <property type="match status" value="1"/>
</dbReference>
<evidence type="ECO:0000313" key="7">
    <source>
        <dbReference type="EMBL" id="KAA0170025.1"/>
    </source>
</evidence>
<evidence type="ECO:0000256" key="2">
    <source>
        <dbReference type="ARBA" id="ARBA00022980"/>
    </source>
</evidence>
<evidence type="ECO:0000313" key="4">
    <source>
        <dbReference type="EMBL" id="KAA0153627.1"/>
    </source>
</evidence>
<dbReference type="Proteomes" id="UP000323011">
    <property type="component" value="Unassembled WGS sequence"/>
</dbReference>
<name>A0A5A8CM84_CAFRO</name>
<dbReference type="GO" id="GO:0005739">
    <property type="term" value="C:mitochondrion"/>
    <property type="evidence" value="ECO:0007669"/>
    <property type="project" value="GOC"/>
</dbReference>
<accession>A0A5A8CM84</accession>
<gene>
    <name evidence="7" type="ORF">FNF27_06778</name>
    <name evidence="6" type="ORF">FNF28_03285</name>
    <name evidence="4" type="ORF">FNF29_03015</name>
    <name evidence="5" type="ORF">FNF31_02900</name>
</gene>
<dbReference type="InterPro" id="IPR000307">
    <property type="entry name" value="Ribosomal_bS16"/>
</dbReference>
<dbReference type="EMBL" id="VLTN01000015">
    <property type="protein sequence ID" value="KAA0153627.1"/>
    <property type="molecule type" value="Genomic_DNA"/>
</dbReference>
<dbReference type="GO" id="GO:0032543">
    <property type="term" value="P:mitochondrial translation"/>
    <property type="evidence" value="ECO:0007669"/>
    <property type="project" value="TreeGrafter"/>
</dbReference>
<comment type="caution">
    <text evidence="4">The sequence shown here is derived from an EMBL/GenBank/DDBJ whole genome shotgun (WGS) entry which is preliminary data.</text>
</comment>
<evidence type="ECO:0000256" key="3">
    <source>
        <dbReference type="ARBA" id="ARBA00023274"/>
    </source>
</evidence>
<keyword evidence="2" id="KW-0689">Ribosomal protein</keyword>
<protein>
    <recommendedName>
        <fullName evidence="12">Ribosomal protein S16</fullName>
    </recommendedName>
</protein>
<evidence type="ECO:0000313" key="6">
    <source>
        <dbReference type="EMBL" id="KAA0165903.1"/>
    </source>
</evidence>
<dbReference type="Proteomes" id="UP000325113">
    <property type="component" value="Unassembled WGS sequence"/>
</dbReference>
<dbReference type="GO" id="GO:0003735">
    <property type="term" value="F:structural constituent of ribosome"/>
    <property type="evidence" value="ECO:0007669"/>
    <property type="project" value="InterPro"/>
</dbReference>
<evidence type="ECO:0000313" key="10">
    <source>
        <dbReference type="Proteomes" id="UP000324907"/>
    </source>
</evidence>
<organism evidence="4 9">
    <name type="scientific">Cafeteria roenbergensis</name>
    <name type="common">Marine flagellate</name>
    <dbReference type="NCBI Taxonomy" id="33653"/>
    <lineage>
        <taxon>Eukaryota</taxon>
        <taxon>Sar</taxon>
        <taxon>Stramenopiles</taxon>
        <taxon>Bigyra</taxon>
        <taxon>Opalozoa</taxon>
        <taxon>Bicosoecida</taxon>
        <taxon>Cafeteriaceae</taxon>
        <taxon>Cafeteria</taxon>
    </lineage>
</organism>
<evidence type="ECO:0000256" key="1">
    <source>
        <dbReference type="ARBA" id="ARBA00006668"/>
    </source>
</evidence>
<dbReference type="OrthoDB" id="407221at2759"/>
<dbReference type="EMBL" id="VLTL01000043">
    <property type="protein sequence ID" value="KAA0165903.1"/>
    <property type="molecule type" value="Genomic_DNA"/>
</dbReference>
<evidence type="ECO:0000313" key="11">
    <source>
        <dbReference type="Proteomes" id="UP000325113"/>
    </source>
</evidence>
<dbReference type="Proteomes" id="UP000324907">
    <property type="component" value="Unassembled WGS sequence"/>
</dbReference>
<comment type="similarity">
    <text evidence="1">Belongs to the bacterial ribosomal protein bS16 family.</text>
</comment>
<dbReference type="Pfam" id="PF00886">
    <property type="entry name" value="Ribosomal_S16"/>
    <property type="match status" value="1"/>
</dbReference>
<dbReference type="GO" id="GO:0015935">
    <property type="term" value="C:small ribosomal subunit"/>
    <property type="evidence" value="ECO:0007669"/>
    <property type="project" value="TreeGrafter"/>
</dbReference>
<proteinExistence type="inferred from homology"/>
<reference evidence="8 9" key="1">
    <citation type="submission" date="2019-07" db="EMBL/GenBank/DDBJ databases">
        <title>Genomes of Cafeteria roenbergensis.</title>
        <authorList>
            <person name="Fischer M.G."/>
            <person name="Hackl T."/>
            <person name="Roman M."/>
        </authorList>
    </citation>
    <scope>NUCLEOTIDE SEQUENCE [LARGE SCALE GENOMIC DNA]</scope>
    <source>
        <strain evidence="4 9">BVI</strain>
        <strain evidence="5 11">Cflag</strain>
        <strain evidence="7 8">E4-10P</strain>
        <strain evidence="6 10">RCC970-E3</strain>
    </source>
</reference>